<dbReference type="InterPro" id="IPR006675">
    <property type="entry name" value="HDIG_dom"/>
</dbReference>
<dbReference type="GO" id="GO:0008033">
    <property type="term" value="P:tRNA processing"/>
    <property type="evidence" value="ECO:0007669"/>
    <property type="project" value="UniProtKB-KW"/>
</dbReference>
<dbReference type="NCBIfam" id="TIGR02692">
    <property type="entry name" value="tRNA_CCA_actino"/>
    <property type="match status" value="1"/>
</dbReference>
<dbReference type="GO" id="GO:1990817">
    <property type="term" value="F:poly(A) RNA polymerase activity"/>
    <property type="evidence" value="ECO:0007669"/>
    <property type="project" value="UniProtKB-EC"/>
</dbReference>
<keyword evidence="2 9" id="KW-0808">Transferase</keyword>
<dbReference type="SMART" id="SM00471">
    <property type="entry name" value="HDc"/>
    <property type="match status" value="1"/>
</dbReference>
<dbReference type="Pfam" id="PF01743">
    <property type="entry name" value="PolyA_pol"/>
    <property type="match status" value="1"/>
</dbReference>
<dbReference type="RefSeq" id="WP_185991084.1">
    <property type="nucleotide sequence ID" value="NZ_JACCAE010000001.1"/>
</dbReference>
<name>A0A852VR09_9MICO</name>
<evidence type="ECO:0000256" key="2">
    <source>
        <dbReference type="ARBA" id="ARBA00022679"/>
    </source>
</evidence>
<dbReference type="InterPro" id="IPR043519">
    <property type="entry name" value="NT_sf"/>
</dbReference>
<evidence type="ECO:0000313" key="9">
    <source>
        <dbReference type="EMBL" id="NYF98248.1"/>
    </source>
</evidence>
<dbReference type="Proteomes" id="UP000554054">
    <property type="component" value="Unassembled WGS sequence"/>
</dbReference>
<dbReference type="FunFam" id="1.10.3090.10:FF:000002">
    <property type="entry name" value="CCA tRNA nucleotidyltransferase"/>
    <property type="match status" value="1"/>
</dbReference>
<proteinExistence type="predicted"/>
<dbReference type="Gene3D" id="1.10.3090.10">
    <property type="entry name" value="cca-adding enzyme, domain 2"/>
    <property type="match status" value="1"/>
</dbReference>
<dbReference type="NCBIfam" id="TIGR00277">
    <property type="entry name" value="HDIG"/>
    <property type="match status" value="1"/>
</dbReference>
<dbReference type="PANTHER" id="PTHR46173:SF1">
    <property type="entry name" value="CCA TRNA NUCLEOTIDYLTRANSFERASE 1, MITOCHONDRIAL"/>
    <property type="match status" value="1"/>
</dbReference>
<evidence type="ECO:0000259" key="8">
    <source>
        <dbReference type="PROSITE" id="PS51831"/>
    </source>
</evidence>
<evidence type="ECO:0000313" key="10">
    <source>
        <dbReference type="Proteomes" id="UP000554054"/>
    </source>
</evidence>
<dbReference type="GO" id="GO:0000166">
    <property type="term" value="F:nucleotide binding"/>
    <property type="evidence" value="ECO:0007669"/>
    <property type="project" value="UniProtKB-KW"/>
</dbReference>
<dbReference type="PROSITE" id="PS51831">
    <property type="entry name" value="HD"/>
    <property type="match status" value="1"/>
</dbReference>
<evidence type="ECO:0000256" key="3">
    <source>
        <dbReference type="ARBA" id="ARBA00022694"/>
    </source>
</evidence>
<dbReference type="InterPro" id="IPR050264">
    <property type="entry name" value="Bact_CCA-adding_enz_type3_sf"/>
</dbReference>
<keyword evidence="7" id="KW-0460">Magnesium</keyword>
<dbReference type="CDD" id="cd00077">
    <property type="entry name" value="HDc"/>
    <property type="match status" value="1"/>
</dbReference>
<dbReference type="InterPro" id="IPR003607">
    <property type="entry name" value="HD/PDEase_dom"/>
</dbReference>
<dbReference type="InterPro" id="IPR014065">
    <property type="entry name" value="tRNA_adenylyltransferase"/>
</dbReference>
<dbReference type="InterPro" id="IPR006674">
    <property type="entry name" value="HD_domain"/>
</dbReference>
<dbReference type="PANTHER" id="PTHR46173">
    <property type="entry name" value="CCA TRNA NUCLEOTIDYLTRANSFERASE 1, MITOCHONDRIAL"/>
    <property type="match status" value="1"/>
</dbReference>
<dbReference type="AlphaFoldDB" id="A0A852VR09"/>
<comment type="caution">
    <text evidence="9">The sequence shown here is derived from an EMBL/GenBank/DDBJ whole genome shotgun (WGS) entry which is preliminary data.</text>
</comment>
<keyword evidence="6" id="KW-0547">Nucleotide-binding</keyword>
<dbReference type="Pfam" id="PF01966">
    <property type="entry name" value="HD"/>
    <property type="match status" value="1"/>
</dbReference>
<evidence type="ECO:0000256" key="1">
    <source>
        <dbReference type="ARBA" id="ARBA00001946"/>
    </source>
</evidence>
<evidence type="ECO:0000256" key="4">
    <source>
        <dbReference type="ARBA" id="ARBA00022695"/>
    </source>
</evidence>
<keyword evidence="5" id="KW-0479">Metal-binding</keyword>
<reference evidence="9 10" key="1">
    <citation type="submission" date="2020-07" db="EMBL/GenBank/DDBJ databases">
        <title>Sequencing the genomes of 1000 actinobacteria strains.</title>
        <authorList>
            <person name="Klenk H.-P."/>
        </authorList>
    </citation>
    <scope>NUCLEOTIDE SEQUENCE [LARGE SCALE GENOMIC DNA]</scope>
    <source>
        <strain evidence="9 10">DSM 26154</strain>
    </source>
</reference>
<dbReference type="GO" id="GO:0046872">
    <property type="term" value="F:metal ion binding"/>
    <property type="evidence" value="ECO:0007669"/>
    <property type="project" value="UniProtKB-KW"/>
</dbReference>
<sequence length="489" mass="53837">MSTPPLPPEVLRAAVAHLAPVIPLLTELGTAFAKGGHELALVGGPVRDAFLGRTSGDLDFTTSAPPEETEGILSAWGDATWDMGREFGTIGARGGEMIVEVTTYRADAYDGQTRKPVVAFGDNLQDDLVRRDFTVNAMALRLPDLELVDPHGGLLDLAAKRLRTPSTPEVSFTDDPLRMMRAARFVAQLGLVPAPEVTDAMTEAAATLDIVSAERIRDELVKLVLGEDPVAGLRVLVETGLADHMLPELPALRLEIDEHHRHKDVYEHSLTVLQQAIDLEDAAGSDPGAERDRAVPGPDLVLRLAALLHDIGKPRTRRFETGGGVSFHHHDVVGAKLAAKRMKALRFDKDTTKQVARLVELHLRFHGYRDGQWTDSAVRRYVTDAGPLLQRLHRLTRADCTTRNQRKANRLARAYDDLEERIESLLEQEELDAVRPELDGNQIGEVLGIPPGPQIGQAYRYLLQVRLDEGLIGPDAATERLRAWWAERA</sequence>
<keyword evidence="4 9" id="KW-0548">Nucleotidyltransferase</keyword>
<accession>A0A852VR09</accession>
<comment type="cofactor">
    <cofactor evidence="1">
        <name>Mg(2+)</name>
        <dbReference type="ChEBI" id="CHEBI:18420"/>
    </cofactor>
</comment>
<dbReference type="InterPro" id="IPR002646">
    <property type="entry name" value="PolA_pol_head_dom"/>
</dbReference>
<evidence type="ECO:0000256" key="7">
    <source>
        <dbReference type="ARBA" id="ARBA00022842"/>
    </source>
</evidence>
<protein>
    <submittedName>
        <fullName evidence="9">Poly(A) polymerase</fullName>
        <ecNumber evidence="9">2.7.7.19</ecNumber>
    </submittedName>
</protein>
<dbReference type="Gene3D" id="3.30.460.10">
    <property type="entry name" value="Beta Polymerase, domain 2"/>
    <property type="match status" value="1"/>
</dbReference>
<dbReference type="SUPFAM" id="SSF81891">
    <property type="entry name" value="Poly A polymerase C-terminal region-like"/>
    <property type="match status" value="1"/>
</dbReference>
<organism evidence="9 10">
    <name type="scientific">Janibacter cremeus</name>
    <dbReference type="NCBI Taxonomy" id="1285192"/>
    <lineage>
        <taxon>Bacteria</taxon>
        <taxon>Bacillati</taxon>
        <taxon>Actinomycetota</taxon>
        <taxon>Actinomycetes</taxon>
        <taxon>Micrococcales</taxon>
        <taxon>Intrasporangiaceae</taxon>
        <taxon>Janibacter</taxon>
    </lineage>
</organism>
<feature type="domain" description="HD" evidence="8">
    <location>
        <begin position="265"/>
        <end position="395"/>
    </location>
</feature>
<gene>
    <name evidence="9" type="ORF">BJY20_001640</name>
</gene>
<dbReference type="GO" id="GO:0000049">
    <property type="term" value="F:tRNA binding"/>
    <property type="evidence" value="ECO:0007669"/>
    <property type="project" value="TreeGrafter"/>
</dbReference>
<dbReference type="InterPro" id="IPR032828">
    <property type="entry name" value="PolyA_RNA-bd"/>
</dbReference>
<dbReference type="EMBL" id="JACCAE010000001">
    <property type="protein sequence ID" value="NYF98248.1"/>
    <property type="molecule type" value="Genomic_DNA"/>
</dbReference>
<evidence type="ECO:0000256" key="6">
    <source>
        <dbReference type="ARBA" id="ARBA00022741"/>
    </source>
</evidence>
<keyword evidence="10" id="KW-1185">Reference proteome</keyword>
<dbReference type="CDD" id="cd05398">
    <property type="entry name" value="NT_ClassII-CCAase"/>
    <property type="match status" value="1"/>
</dbReference>
<dbReference type="Pfam" id="PF12627">
    <property type="entry name" value="PolyA_pol_RNAbd"/>
    <property type="match status" value="1"/>
</dbReference>
<dbReference type="SUPFAM" id="SSF81301">
    <property type="entry name" value="Nucleotidyltransferase"/>
    <property type="match status" value="1"/>
</dbReference>
<keyword evidence="3" id="KW-0819">tRNA processing</keyword>
<dbReference type="EC" id="2.7.7.19" evidence="9"/>
<evidence type="ECO:0000256" key="5">
    <source>
        <dbReference type="ARBA" id="ARBA00022723"/>
    </source>
</evidence>